<dbReference type="PROSITE" id="PS00658">
    <property type="entry name" value="FORK_HEAD_2"/>
    <property type="match status" value="1"/>
</dbReference>
<feature type="compositionally biased region" description="Pro residues" evidence="4">
    <location>
        <begin position="109"/>
        <end position="122"/>
    </location>
</feature>
<evidence type="ECO:0008006" key="9">
    <source>
        <dbReference type="Google" id="ProtNLM"/>
    </source>
</evidence>
<dbReference type="GO" id="GO:0003700">
    <property type="term" value="F:DNA-binding transcription factor activity"/>
    <property type="evidence" value="ECO:0007669"/>
    <property type="project" value="InterPro"/>
</dbReference>
<dbReference type="PROSITE" id="PS50039">
    <property type="entry name" value="FORK_HEAD_3"/>
    <property type="match status" value="1"/>
</dbReference>
<gene>
    <name evidence="7" type="ORF">BU16DRAFT_219748</name>
</gene>
<feature type="region of interest" description="Disordered" evidence="4">
    <location>
        <begin position="1274"/>
        <end position="1458"/>
    </location>
</feature>
<feature type="compositionally biased region" description="Low complexity" evidence="4">
    <location>
        <begin position="1284"/>
        <end position="1293"/>
    </location>
</feature>
<evidence type="ECO:0000256" key="4">
    <source>
        <dbReference type="SAM" id="MobiDB-lite"/>
    </source>
</evidence>
<keyword evidence="8" id="KW-1185">Reference proteome</keyword>
<feature type="compositionally biased region" description="Basic and acidic residues" evidence="4">
    <location>
        <begin position="418"/>
        <end position="429"/>
    </location>
</feature>
<feature type="compositionally biased region" description="Polar residues" evidence="4">
    <location>
        <begin position="1068"/>
        <end position="1086"/>
    </location>
</feature>
<dbReference type="InterPro" id="IPR045178">
    <property type="entry name" value="Fhl1/FHA1"/>
</dbReference>
<dbReference type="PRINTS" id="PR00053">
    <property type="entry name" value="FORKHEAD"/>
</dbReference>
<dbReference type="Proteomes" id="UP000799750">
    <property type="component" value="Unassembled WGS sequence"/>
</dbReference>
<evidence type="ECO:0000313" key="7">
    <source>
        <dbReference type="EMBL" id="KAF2488972.1"/>
    </source>
</evidence>
<dbReference type="PROSITE" id="PS50006">
    <property type="entry name" value="FHA_DOMAIN"/>
    <property type="match status" value="1"/>
</dbReference>
<feature type="compositionally biased region" description="Basic residues" evidence="4">
    <location>
        <begin position="682"/>
        <end position="694"/>
    </location>
</feature>
<accession>A0A6A6Q9S6</accession>
<reference evidence="7" key="1">
    <citation type="journal article" date="2020" name="Stud. Mycol.">
        <title>101 Dothideomycetes genomes: a test case for predicting lifestyles and emergence of pathogens.</title>
        <authorList>
            <person name="Haridas S."/>
            <person name="Albert R."/>
            <person name="Binder M."/>
            <person name="Bloem J."/>
            <person name="Labutti K."/>
            <person name="Salamov A."/>
            <person name="Andreopoulos B."/>
            <person name="Baker S."/>
            <person name="Barry K."/>
            <person name="Bills G."/>
            <person name="Bluhm B."/>
            <person name="Cannon C."/>
            <person name="Castanera R."/>
            <person name="Culley D."/>
            <person name="Daum C."/>
            <person name="Ezra D."/>
            <person name="Gonzalez J."/>
            <person name="Henrissat B."/>
            <person name="Kuo A."/>
            <person name="Liang C."/>
            <person name="Lipzen A."/>
            <person name="Lutzoni F."/>
            <person name="Magnuson J."/>
            <person name="Mondo S."/>
            <person name="Nolan M."/>
            <person name="Ohm R."/>
            <person name="Pangilinan J."/>
            <person name="Park H.-J."/>
            <person name="Ramirez L."/>
            <person name="Alfaro M."/>
            <person name="Sun H."/>
            <person name="Tritt A."/>
            <person name="Yoshinaga Y."/>
            <person name="Zwiers L.-H."/>
            <person name="Turgeon B."/>
            <person name="Goodwin S."/>
            <person name="Spatafora J."/>
            <person name="Crous P."/>
            <person name="Grigoriev I."/>
        </authorList>
    </citation>
    <scope>NUCLEOTIDE SEQUENCE</scope>
    <source>
        <strain evidence="7">CBS 269.34</strain>
    </source>
</reference>
<feature type="compositionally biased region" description="Polar residues" evidence="4">
    <location>
        <begin position="1335"/>
        <end position="1356"/>
    </location>
</feature>
<feature type="compositionally biased region" description="Basic and acidic residues" evidence="4">
    <location>
        <begin position="717"/>
        <end position="746"/>
    </location>
</feature>
<dbReference type="Gene3D" id="1.10.10.10">
    <property type="entry name" value="Winged helix-like DNA-binding domain superfamily/Winged helix DNA-binding domain"/>
    <property type="match status" value="1"/>
</dbReference>
<feature type="compositionally biased region" description="Polar residues" evidence="4">
    <location>
        <begin position="1094"/>
        <end position="1108"/>
    </location>
</feature>
<protein>
    <recommendedName>
        <fullName evidence="9">Fork-head domain-containing protein</fullName>
    </recommendedName>
</protein>
<feature type="compositionally biased region" description="Acidic residues" evidence="4">
    <location>
        <begin position="625"/>
        <end position="648"/>
    </location>
</feature>
<evidence type="ECO:0000259" key="6">
    <source>
        <dbReference type="PROSITE" id="PS50039"/>
    </source>
</evidence>
<feature type="compositionally biased region" description="Basic and acidic residues" evidence="4">
    <location>
        <begin position="605"/>
        <end position="624"/>
    </location>
</feature>
<dbReference type="OrthoDB" id="5402974at2759"/>
<feature type="compositionally biased region" description="Basic and acidic residues" evidence="4">
    <location>
        <begin position="803"/>
        <end position="839"/>
    </location>
</feature>
<feature type="compositionally biased region" description="Low complexity" evidence="4">
    <location>
        <begin position="1009"/>
        <end position="1037"/>
    </location>
</feature>
<feature type="compositionally biased region" description="Pro residues" evidence="4">
    <location>
        <begin position="998"/>
        <end position="1008"/>
    </location>
</feature>
<feature type="region of interest" description="Disordered" evidence="4">
    <location>
        <begin position="1"/>
        <end position="131"/>
    </location>
</feature>
<dbReference type="InterPro" id="IPR001766">
    <property type="entry name" value="Fork_head_dom"/>
</dbReference>
<dbReference type="InterPro" id="IPR008984">
    <property type="entry name" value="SMAD_FHA_dom_sf"/>
</dbReference>
<feature type="compositionally biased region" description="Low complexity" evidence="4">
    <location>
        <begin position="52"/>
        <end position="66"/>
    </location>
</feature>
<feature type="domain" description="FHA" evidence="5">
    <location>
        <begin position="495"/>
        <end position="532"/>
    </location>
</feature>
<comment type="subcellular location">
    <subcellularLocation>
        <location evidence="3">Nucleus</location>
    </subcellularLocation>
</comment>
<feature type="compositionally biased region" description="Low complexity" evidence="4">
    <location>
        <begin position="570"/>
        <end position="582"/>
    </location>
</feature>
<evidence type="ECO:0000256" key="3">
    <source>
        <dbReference type="PROSITE-ProRule" id="PRU00089"/>
    </source>
</evidence>
<dbReference type="InterPro" id="IPR000253">
    <property type="entry name" value="FHA_dom"/>
</dbReference>
<dbReference type="InterPro" id="IPR036388">
    <property type="entry name" value="WH-like_DNA-bd_sf"/>
</dbReference>
<feature type="compositionally biased region" description="Polar residues" evidence="4">
    <location>
        <begin position="67"/>
        <end position="76"/>
    </location>
</feature>
<keyword evidence="1 3" id="KW-0238">DNA-binding</keyword>
<dbReference type="Pfam" id="PF00250">
    <property type="entry name" value="Forkhead"/>
    <property type="match status" value="1"/>
</dbReference>
<feature type="region of interest" description="Disordered" evidence="4">
    <location>
        <begin position="558"/>
        <end position="773"/>
    </location>
</feature>
<feature type="domain" description="Fork-head" evidence="6">
    <location>
        <begin position="909"/>
        <end position="997"/>
    </location>
</feature>
<feature type="compositionally biased region" description="Low complexity" evidence="4">
    <location>
        <begin position="1312"/>
        <end position="1331"/>
    </location>
</feature>
<evidence type="ECO:0000256" key="2">
    <source>
        <dbReference type="ARBA" id="ARBA00023242"/>
    </source>
</evidence>
<feature type="compositionally biased region" description="Polar residues" evidence="4">
    <location>
        <begin position="92"/>
        <end position="101"/>
    </location>
</feature>
<dbReference type="GO" id="GO:0043565">
    <property type="term" value="F:sequence-specific DNA binding"/>
    <property type="evidence" value="ECO:0007669"/>
    <property type="project" value="InterPro"/>
</dbReference>
<dbReference type="InterPro" id="IPR030456">
    <property type="entry name" value="TF_fork_head_CS_2"/>
</dbReference>
<sequence>MLATHRANSPVALDHVAKPDCPVQLPQEDTGRGAPALFFAEPEQTAFDEPPDQTQPAAPTHAATNTMSPPQQTSPESGRDTAGGPTLAPGLANSSTVVTEQDQSEHPRPPSPATEPFPPLLGPPYEDITVPPHDETRFVDNFDAGSDPSAVFPGQDYIGALPVSAGAELDARLLRQHFAHPVNVLDDIGSDGSFRPSDDVLRAHNRAEAEYQLRAAIHSEPIPAHETAHLVNRSDPSAVFPGQDYIEALPVSAGAELDAQLLRQHFAQPVNVLDDIGSDGSFRPSDDVLRAHNRAEAEYQLRAAIHSEPIPAHETAHLVDNSDSQRMSAFARLQFDDGLYYMHTYSLVLGRDSDRFRRGLKRKRAKKRPKDRKRKRHTAVDDDQDGLGRPQHKRRNEDTLSHGPRSVISETGGIVRVPAHEHQHRRPSEASHSISSLSHHHSQDHSLGISNEEGDTYAPPSVMIDTLPEVPRDLQDHVPDPNSCPFLPIHPRDPEEKGISRRHARIEYDFEAGNWRLHVLGSNGVFHNDEHYYPGGPPIQLRHDDMIQIREVRFFFQLPESEQTEDEASSKSLGGRSSRGLSFAFENGRGQHEDEIMSSEDEEAHESVDPRDIFYRVKGFRPDDSVEDELEEQDDNEDDSDEDDESVDDQPLRKRMQKKPKKQTLKLKLSQKAQIASQRPVPKQKKQMKSKPRRLPSPTPPPPPPPKAVVKKVQKMKQKDVAKEVAKDKIKPPAKELEKPKEKNGEASRPPATEPQARPEPVTQSNESLAAGTIITREICERFSLHESMIGTEYKPRKGPGRPPKDGFMSKREKALLARKAKEDEKARRLGIDPKELEVIKTPTNKAGRAQKEDNGAENEDVKDSVEGHAKTGASDQTNEKKPAKSSKPPRSPSPVMKEEDYTEEELQRPQANYVVMIHEAISNSKHGSLNLQQIYSAIERKYPFYKFRVSTNGWQSSVRHNLGQHEAFKKGEKEGKGYNWVIDPTISIEKERRKRATPPPQAQPPIPYYNNPQQFPTMNSQGAPPPYYQGYSPYPQIHGVHADPTRVGTPGSKDTQPSGPRLPPSLARSNAPTNVATTQGASTYASPWGAGAENTSRPSHTSATQGQHPYPPTTQAGHGYSPYGPPRPALPPSSQGGTYGMLFPNTSNSQAVPSPYQQPYPAISQSQAYSGAQRPYSPYVTAGPPQMAALSRPLPPEPRVQSRYPPHIAPGDVKKLDAFRDTFIERSSEDKAFAERKVDNAIRQVVSPASVTSALTEPELSLVKIITSVLNNSAPQAPPQASQPPGAAASPNEQKVAGPEPPSGRTLSELATNAATIAASDAASAVAVDAKPVPQSTPVPESTLTAPQLSTPPHSNRSDDSKTNPKTPPPANNEPASSALPDASGPDSSHAKTRRPSVEPLTPVPGSPMVVNHRPSSSAGAKRAFCEVSKEEDAMAGDVLPKEEGSPSASKRAKQAD</sequence>
<feature type="compositionally biased region" description="Basic residues" evidence="4">
    <location>
        <begin position="359"/>
        <end position="377"/>
    </location>
</feature>
<dbReference type="InterPro" id="IPR036390">
    <property type="entry name" value="WH_DNA-bd_sf"/>
</dbReference>
<dbReference type="EMBL" id="MU004200">
    <property type="protein sequence ID" value="KAF2488972.1"/>
    <property type="molecule type" value="Genomic_DNA"/>
</dbReference>
<evidence type="ECO:0000259" key="5">
    <source>
        <dbReference type="PROSITE" id="PS50006"/>
    </source>
</evidence>
<feature type="region of interest" description="Disordered" evidence="4">
    <location>
        <begin position="787"/>
        <end position="907"/>
    </location>
</feature>
<proteinExistence type="predicted"/>
<feature type="compositionally biased region" description="Polar residues" evidence="4">
    <location>
        <begin position="1145"/>
        <end position="1161"/>
    </location>
</feature>
<dbReference type="SUPFAM" id="SSF46785">
    <property type="entry name" value="Winged helix' DNA-binding domain"/>
    <property type="match status" value="1"/>
</dbReference>
<dbReference type="PANTHER" id="PTHR21712:SF29">
    <property type="entry name" value="PRE-RRNA-PROCESSING PROTEIN FHL1"/>
    <property type="match status" value="1"/>
</dbReference>
<dbReference type="GO" id="GO:0005634">
    <property type="term" value="C:nucleus"/>
    <property type="evidence" value="ECO:0007669"/>
    <property type="project" value="UniProtKB-SubCell"/>
</dbReference>
<dbReference type="SUPFAM" id="SSF49879">
    <property type="entry name" value="SMAD/FHA domain"/>
    <property type="match status" value="1"/>
</dbReference>
<feature type="region of interest" description="Disordered" evidence="4">
    <location>
        <begin position="1188"/>
        <end position="1213"/>
    </location>
</feature>
<dbReference type="Gene3D" id="2.60.200.20">
    <property type="match status" value="1"/>
</dbReference>
<evidence type="ECO:0000256" key="1">
    <source>
        <dbReference type="ARBA" id="ARBA00023125"/>
    </source>
</evidence>
<feature type="region of interest" description="Disordered" evidence="4">
    <location>
        <begin position="990"/>
        <end position="1161"/>
    </location>
</feature>
<dbReference type="PANTHER" id="PTHR21712">
    <property type="entry name" value="PRE-RRNA-PROCESSING PROTEIN FHL1"/>
    <property type="match status" value="1"/>
</dbReference>
<dbReference type="SMART" id="SM00339">
    <property type="entry name" value="FH"/>
    <property type="match status" value="1"/>
</dbReference>
<dbReference type="CDD" id="cd00059">
    <property type="entry name" value="FH_FOX"/>
    <property type="match status" value="1"/>
</dbReference>
<keyword evidence="2 3" id="KW-0539">Nucleus</keyword>
<feature type="DNA-binding region" description="Fork-head" evidence="3">
    <location>
        <begin position="909"/>
        <end position="997"/>
    </location>
</feature>
<feature type="compositionally biased region" description="Basic and acidic residues" evidence="4">
    <location>
        <begin position="850"/>
        <end position="870"/>
    </location>
</feature>
<feature type="region of interest" description="Disordered" evidence="4">
    <location>
        <begin position="359"/>
        <end position="461"/>
    </location>
</feature>
<feature type="compositionally biased region" description="Pro residues" evidence="4">
    <location>
        <begin position="695"/>
        <end position="707"/>
    </location>
</feature>
<feature type="compositionally biased region" description="Basic and acidic residues" evidence="4">
    <location>
        <begin position="1425"/>
        <end position="1434"/>
    </location>
</feature>
<organism evidence="7 8">
    <name type="scientific">Lophium mytilinum</name>
    <dbReference type="NCBI Taxonomy" id="390894"/>
    <lineage>
        <taxon>Eukaryota</taxon>
        <taxon>Fungi</taxon>
        <taxon>Dikarya</taxon>
        <taxon>Ascomycota</taxon>
        <taxon>Pezizomycotina</taxon>
        <taxon>Dothideomycetes</taxon>
        <taxon>Pleosporomycetidae</taxon>
        <taxon>Mytilinidiales</taxon>
        <taxon>Mytilinidiaceae</taxon>
        <taxon>Lophium</taxon>
    </lineage>
</organism>
<dbReference type="GO" id="GO:0060962">
    <property type="term" value="P:regulation of ribosomal protein gene transcription by RNA polymerase II"/>
    <property type="evidence" value="ECO:0007669"/>
    <property type="project" value="InterPro"/>
</dbReference>
<feature type="compositionally biased region" description="Basic residues" evidence="4">
    <location>
        <begin position="653"/>
        <end position="665"/>
    </location>
</feature>
<dbReference type="Pfam" id="PF00498">
    <property type="entry name" value="FHA"/>
    <property type="match status" value="1"/>
</dbReference>
<name>A0A6A6Q9S6_9PEZI</name>
<evidence type="ECO:0000313" key="8">
    <source>
        <dbReference type="Proteomes" id="UP000799750"/>
    </source>
</evidence>